<name>A0AAV5GSQ3_9BASI</name>
<dbReference type="SUPFAM" id="SSF160443">
    <property type="entry name" value="SMR domain-like"/>
    <property type="match status" value="1"/>
</dbReference>
<dbReference type="AlphaFoldDB" id="A0AAV5GSQ3"/>
<sequence>MQITLNQALRWAKKLFKLWQRHQAKQKKQQHQQQQQQQHGGSPYGAPPAQQGQYESSPYPQTHGQQQQHGAWNQAPAHGGYGAHDGPATVRLLSLPRSHRLSARPHCLDSASNSFSLGWSGGKVVRGRHAELAQLLVQRWAANEANKALRRERRLTPTPFLPTCMFTSSPNARQSAHSSTFFHLSPIFPSSSPSFSRSFYTTAHYRSRPFRPPPSFYDPSSPYSHPSYRGPPTLPSSSPTSPPPLLHVFLLLPSYLRPSYHVILRLLGLSPDSQNQDMANAQNSEYVSLRNQAIREGDLMGQAFSASKQAYAAGDGARAHELSLEGKEHQRNKERYNDQAAAWIFNENNKVQPPGSIDLHGLYVQEAIEYTEKAIMDSRSKGMSELRVIVGKGNHSPSHVAKIKPAITQLMERERLTAHLDPHNGGVLVVQLQGQGGGKMGGQFMREMEDSRDNDCVVM</sequence>
<protein>
    <recommendedName>
        <fullName evidence="2">Smr domain-containing protein</fullName>
    </recommendedName>
</protein>
<dbReference type="SMART" id="SM00463">
    <property type="entry name" value="SMR"/>
    <property type="match status" value="1"/>
</dbReference>
<evidence type="ECO:0000256" key="1">
    <source>
        <dbReference type="SAM" id="MobiDB-lite"/>
    </source>
</evidence>
<dbReference type="Gene3D" id="3.30.1370.110">
    <property type="match status" value="1"/>
</dbReference>
<dbReference type="PANTHER" id="PTHR47417">
    <property type="entry name" value="SMR DOMAIN-CONTAINING PROTEIN YPL199C"/>
    <property type="match status" value="1"/>
</dbReference>
<dbReference type="InterPro" id="IPR036063">
    <property type="entry name" value="Smr_dom_sf"/>
</dbReference>
<gene>
    <name evidence="3" type="ORF">Rhopal_005427-T1</name>
</gene>
<dbReference type="Pfam" id="PF01713">
    <property type="entry name" value="Smr"/>
    <property type="match status" value="1"/>
</dbReference>
<accession>A0AAV5GSQ3</accession>
<dbReference type="SMART" id="SM01162">
    <property type="entry name" value="DUF1771"/>
    <property type="match status" value="1"/>
</dbReference>
<dbReference type="InterPro" id="IPR013899">
    <property type="entry name" value="DUF1771"/>
</dbReference>
<evidence type="ECO:0000259" key="2">
    <source>
        <dbReference type="PROSITE" id="PS50828"/>
    </source>
</evidence>
<feature type="region of interest" description="Disordered" evidence="1">
    <location>
        <begin position="20"/>
        <end position="85"/>
    </location>
</feature>
<dbReference type="Proteomes" id="UP001342314">
    <property type="component" value="Unassembled WGS sequence"/>
</dbReference>
<keyword evidence="4" id="KW-1185">Reference proteome</keyword>
<feature type="compositionally biased region" description="Polar residues" evidence="1">
    <location>
        <begin position="50"/>
        <end position="71"/>
    </location>
</feature>
<evidence type="ECO:0000313" key="3">
    <source>
        <dbReference type="EMBL" id="GJN92397.1"/>
    </source>
</evidence>
<reference evidence="3 4" key="1">
    <citation type="submission" date="2021-12" db="EMBL/GenBank/DDBJ databases">
        <title>High titer production of polyol ester of fatty acids by Rhodotorula paludigena BS15 towards product separation-free biomass refinery.</title>
        <authorList>
            <person name="Mano J."/>
            <person name="Ono H."/>
            <person name="Tanaka T."/>
            <person name="Naito K."/>
            <person name="Sushida H."/>
            <person name="Ike M."/>
            <person name="Tokuyasu K."/>
            <person name="Kitaoka M."/>
        </authorList>
    </citation>
    <scope>NUCLEOTIDE SEQUENCE [LARGE SCALE GENOMIC DNA]</scope>
    <source>
        <strain evidence="3 4">BS15</strain>
    </source>
</reference>
<dbReference type="InterPro" id="IPR002625">
    <property type="entry name" value="Smr_dom"/>
</dbReference>
<comment type="caution">
    <text evidence="3">The sequence shown here is derived from an EMBL/GenBank/DDBJ whole genome shotgun (WGS) entry which is preliminary data.</text>
</comment>
<proteinExistence type="predicted"/>
<organism evidence="3 4">
    <name type="scientific">Rhodotorula paludigena</name>
    <dbReference type="NCBI Taxonomy" id="86838"/>
    <lineage>
        <taxon>Eukaryota</taxon>
        <taxon>Fungi</taxon>
        <taxon>Dikarya</taxon>
        <taxon>Basidiomycota</taxon>
        <taxon>Pucciniomycotina</taxon>
        <taxon>Microbotryomycetes</taxon>
        <taxon>Sporidiobolales</taxon>
        <taxon>Sporidiobolaceae</taxon>
        <taxon>Rhodotorula</taxon>
    </lineage>
</organism>
<feature type="compositionally biased region" description="Low complexity" evidence="1">
    <location>
        <begin position="217"/>
        <end position="239"/>
    </location>
</feature>
<dbReference type="PROSITE" id="PS50828">
    <property type="entry name" value="SMR"/>
    <property type="match status" value="1"/>
</dbReference>
<feature type="compositionally biased region" description="Basic residues" evidence="1">
    <location>
        <begin position="20"/>
        <end position="30"/>
    </location>
</feature>
<feature type="region of interest" description="Disordered" evidence="1">
    <location>
        <begin position="216"/>
        <end position="240"/>
    </location>
</feature>
<dbReference type="Pfam" id="PF08590">
    <property type="entry name" value="DUF1771"/>
    <property type="match status" value="1"/>
</dbReference>
<dbReference type="InterPro" id="IPR053020">
    <property type="entry name" value="Smr_domain_protein"/>
</dbReference>
<dbReference type="PANTHER" id="PTHR47417:SF1">
    <property type="entry name" value="SMR DOMAIN-CONTAINING PROTEIN YPL199C"/>
    <property type="match status" value="1"/>
</dbReference>
<dbReference type="EMBL" id="BQKY01000011">
    <property type="protein sequence ID" value="GJN92397.1"/>
    <property type="molecule type" value="Genomic_DNA"/>
</dbReference>
<evidence type="ECO:0000313" key="4">
    <source>
        <dbReference type="Proteomes" id="UP001342314"/>
    </source>
</evidence>
<feature type="domain" description="Smr" evidence="2">
    <location>
        <begin position="357"/>
        <end position="433"/>
    </location>
</feature>